<keyword evidence="6" id="KW-0732">Signal</keyword>
<gene>
    <name evidence="12" type="ORF">FSB_LOCUS7149</name>
</gene>
<keyword evidence="4" id="KW-0433">Leucine-rich repeat</keyword>
<dbReference type="SUPFAM" id="SSF52058">
    <property type="entry name" value="L domain-like"/>
    <property type="match status" value="1"/>
</dbReference>
<dbReference type="FunFam" id="3.80.10.10:FF:000111">
    <property type="entry name" value="LRR receptor-like serine/threonine-protein kinase ERECTA"/>
    <property type="match status" value="1"/>
</dbReference>
<dbReference type="PRINTS" id="PR00019">
    <property type="entry name" value="LEURICHRPT"/>
</dbReference>
<dbReference type="Gene3D" id="3.80.10.10">
    <property type="entry name" value="Ribonuclease Inhibitor"/>
    <property type="match status" value="1"/>
</dbReference>
<evidence type="ECO:0000256" key="1">
    <source>
        <dbReference type="ARBA" id="ARBA00004236"/>
    </source>
</evidence>
<dbReference type="AlphaFoldDB" id="A0A2N9EK78"/>
<keyword evidence="3" id="KW-1003">Cell membrane</keyword>
<evidence type="ECO:0000313" key="12">
    <source>
        <dbReference type="EMBL" id="SPC79267.1"/>
    </source>
</evidence>
<evidence type="ECO:0000256" key="10">
    <source>
        <dbReference type="ARBA" id="ARBA00023180"/>
    </source>
</evidence>
<name>A0A2N9EK78_FAGSY</name>
<dbReference type="PANTHER" id="PTHR48062">
    <property type="entry name" value="RECEPTOR-LIKE PROTEIN 14"/>
    <property type="match status" value="1"/>
</dbReference>
<accession>A0A2N9EK78</accession>
<organism evidence="12">
    <name type="scientific">Fagus sylvatica</name>
    <name type="common">Beechnut</name>
    <dbReference type="NCBI Taxonomy" id="28930"/>
    <lineage>
        <taxon>Eukaryota</taxon>
        <taxon>Viridiplantae</taxon>
        <taxon>Streptophyta</taxon>
        <taxon>Embryophyta</taxon>
        <taxon>Tracheophyta</taxon>
        <taxon>Spermatophyta</taxon>
        <taxon>Magnoliopsida</taxon>
        <taxon>eudicotyledons</taxon>
        <taxon>Gunneridae</taxon>
        <taxon>Pentapetalae</taxon>
        <taxon>rosids</taxon>
        <taxon>fabids</taxon>
        <taxon>Fagales</taxon>
        <taxon>Fagaceae</taxon>
        <taxon>Fagus</taxon>
    </lineage>
</organism>
<dbReference type="GO" id="GO:0012505">
    <property type="term" value="C:endomembrane system"/>
    <property type="evidence" value="ECO:0007669"/>
    <property type="project" value="UniProtKB-SubCell"/>
</dbReference>
<protein>
    <recommendedName>
        <fullName evidence="13">Leucine-rich repeat-containing N-terminal plant-type domain-containing protein</fullName>
    </recommendedName>
</protein>
<evidence type="ECO:0008006" key="13">
    <source>
        <dbReference type="Google" id="ProtNLM"/>
    </source>
</evidence>
<evidence type="ECO:0000256" key="8">
    <source>
        <dbReference type="ARBA" id="ARBA00022989"/>
    </source>
</evidence>
<evidence type="ECO:0000256" key="4">
    <source>
        <dbReference type="ARBA" id="ARBA00022614"/>
    </source>
</evidence>
<evidence type="ECO:0000256" key="6">
    <source>
        <dbReference type="ARBA" id="ARBA00022729"/>
    </source>
</evidence>
<dbReference type="InterPro" id="IPR032675">
    <property type="entry name" value="LRR_dom_sf"/>
</dbReference>
<reference evidence="12" key="1">
    <citation type="submission" date="2018-02" db="EMBL/GenBank/DDBJ databases">
        <authorList>
            <person name="Cohen D.B."/>
            <person name="Kent A.D."/>
        </authorList>
    </citation>
    <scope>NUCLEOTIDE SEQUENCE</scope>
</reference>
<dbReference type="GO" id="GO:0005886">
    <property type="term" value="C:plasma membrane"/>
    <property type="evidence" value="ECO:0007669"/>
    <property type="project" value="UniProtKB-SubCell"/>
</dbReference>
<evidence type="ECO:0000256" key="3">
    <source>
        <dbReference type="ARBA" id="ARBA00022475"/>
    </source>
</evidence>
<dbReference type="EMBL" id="OIVN01000378">
    <property type="protein sequence ID" value="SPC79267.1"/>
    <property type="molecule type" value="Genomic_DNA"/>
</dbReference>
<keyword evidence="9" id="KW-0472">Membrane</keyword>
<evidence type="ECO:0000256" key="5">
    <source>
        <dbReference type="ARBA" id="ARBA00022692"/>
    </source>
</evidence>
<dbReference type="Pfam" id="PF13855">
    <property type="entry name" value="LRR_8"/>
    <property type="match status" value="1"/>
</dbReference>
<sequence>MIPKKLCWLKNIAIMDLSKNHFSGTIPRCFHNISFGKRDSFHGLLDLHYGDIGFELITVPYQSLLNRDFEIYEEERNLAAEIGIEFVMKYRSDSYKVGVLDITYGLDFSFNKLTGGIPSELGQLSPIIALNLSHNQLTGSIPKTFSNLTQLESLDISHNNLTGEIPSTLIDLHFLEVFNVAYNNLSGKVPDMKAQFGTFEKSSYEGNPFLCGPPLEKSCTRVDNESPPSPIKSSIASDEKCLYSLH</sequence>
<proteinExistence type="inferred from homology"/>
<dbReference type="InterPro" id="IPR001611">
    <property type="entry name" value="Leu-rich_rpt"/>
</dbReference>
<keyword evidence="5" id="KW-0812">Transmembrane</keyword>
<dbReference type="InterPro" id="IPR051502">
    <property type="entry name" value="RLP_Defense_Trigger"/>
</dbReference>
<keyword evidence="10" id="KW-0325">Glycoprotein</keyword>
<keyword evidence="7" id="KW-0677">Repeat</keyword>
<dbReference type="PANTHER" id="PTHR48062:SF52">
    <property type="entry name" value="RECEPTOR-LIKE PROTEIN 8-RELATED"/>
    <property type="match status" value="1"/>
</dbReference>
<evidence type="ECO:0000256" key="11">
    <source>
        <dbReference type="ARBA" id="ARBA00037847"/>
    </source>
</evidence>
<comment type="subcellular location">
    <subcellularLocation>
        <location evidence="1">Cell membrane</location>
    </subcellularLocation>
    <subcellularLocation>
        <location evidence="11">Endomembrane system</location>
        <topology evidence="11">Single-pass membrane protein</topology>
    </subcellularLocation>
</comment>
<dbReference type="Pfam" id="PF00560">
    <property type="entry name" value="LRR_1"/>
    <property type="match status" value="1"/>
</dbReference>
<evidence type="ECO:0000256" key="9">
    <source>
        <dbReference type="ARBA" id="ARBA00023136"/>
    </source>
</evidence>
<comment type="similarity">
    <text evidence="2">Belongs to the RLP family.</text>
</comment>
<keyword evidence="8" id="KW-1133">Transmembrane helix</keyword>
<evidence type="ECO:0000256" key="7">
    <source>
        <dbReference type="ARBA" id="ARBA00022737"/>
    </source>
</evidence>
<evidence type="ECO:0000256" key="2">
    <source>
        <dbReference type="ARBA" id="ARBA00009592"/>
    </source>
</evidence>